<dbReference type="SUPFAM" id="SSF56672">
    <property type="entry name" value="DNA/RNA polymerases"/>
    <property type="match status" value="1"/>
</dbReference>
<dbReference type="EMBL" id="QGNW01000750">
    <property type="protein sequence ID" value="RVW63084.1"/>
    <property type="molecule type" value="Genomic_DNA"/>
</dbReference>
<dbReference type="AlphaFoldDB" id="A0A438FT03"/>
<keyword evidence="1" id="KW-1133">Transmembrane helix</keyword>
<dbReference type="InterPro" id="IPR043502">
    <property type="entry name" value="DNA/RNA_pol_sf"/>
</dbReference>
<proteinExistence type="predicted"/>
<dbReference type="Pfam" id="PF00385">
    <property type="entry name" value="Chromo"/>
    <property type="match status" value="1"/>
</dbReference>
<evidence type="ECO:0000313" key="3">
    <source>
        <dbReference type="EMBL" id="RVW63084.1"/>
    </source>
</evidence>
<dbReference type="Pfam" id="PF24626">
    <property type="entry name" value="SH3_Tf2-1"/>
    <property type="match status" value="1"/>
</dbReference>
<dbReference type="Gene3D" id="3.10.10.10">
    <property type="entry name" value="HIV Type 1 Reverse Transcriptase, subunit A, domain 1"/>
    <property type="match status" value="1"/>
</dbReference>
<dbReference type="SUPFAM" id="SSF54160">
    <property type="entry name" value="Chromo domain-like"/>
    <property type="match status" value="1"/>
</dbReference>
<feature type="domain" description="Chromo" evidence="2">
    <location>
        <begin position="255"/>
        <end position="303"/>
    </location>
</feature>
<dbReference type="InterPro" id="IPR053134">
    <property type="entry name" value="RNA-dir_DNA_polymerase"/>
</dbReference>
<evidence type="ECO:0000256" key="1">
    <source>
        <dbReference type="SAM" id="Phobius"/>
    </source>
</evidence>
<dbReference type="PANTHER" id="PTHR24559:SF434">
    <property type="entry name" value="RNA-DIRECTED DNA POLYMERASE HOMOLOG"/>
    <property type="match status" value="1"/>
</dbReference>
<feature type="transmembrane region" description="Helical" evidence="1">
    <location>
        <begin position="420"/>
        <end position="439"/>
    </location>
</feature>
<evidence type="ECO:0000313" key="4">
    <source>
        <dbReference type="Proteomes" id="UP000288805"/>
    </source>
</evidence>
<dbReference type="Gene3D" id="3.30.70.270">
    <property type="match status" value="1"/>
</dbReference>
<dbReference type="InterPro" id="IPR056924">
    <property type="entry name" value="SH3_Tf2-1"/>
</dbReference>
<dbReference type="PROSITE" id="PS50013">
    <property type="entry name" value="CHROMO_2"/>
    <property type="match status" value="1"/>
</dbReference>
<dbReference type="InterPro" id="IPR016197">
    <property type="entry name" value="Chromo-like_dom_sf"/>
</dbReference>
<accession>A0A438FT03</accession>
<evidence type="ECO:0000259" key="2">
    <source>
        <dbReference type="PROSITE" id="PS50013"/>
    </source>
</evidence>
<keyword evidence="1" id="KW-0472">Membrane</keyword>
<keyword evidence="1" id="KW-0812">Transmembrane</keyword>
<dbReference type="Proteomes" id="UP000288805">
    <property type="component" value="Unassembled WGS sequence"/>
</dbReference>
<gene>
    <name evidence="3" type="primary">TY3B-I_308</name>
    <name evidence="3" type="ORF">CK203_064562</name>
</gene>
<dbReference type="Gene3D" id="2.40.50.40">
    <property type="match status" value="1"/>
</dbReference>
<organism evidence="3 4">
    <name type="scientific">Vitis vinifera</name>
    <name type="common">Grape</name>
    <dbReference type="NCBI Taxonomy" id="29760"/>
    <lineage>
        <taxon>Eukaryota</taxon>
        <taxon>Viridiplantae</taxon>
        <taxon>Streptophyta</taxon>
        <taxon>Embryophyta</taxon>
        <taxon>Tracheophyta</taxon>
        <taxon>Spermatophyta</taxon>
        <taxon>Magnoliopsida</taxon>
        <taxon>eudicotyledons</taxon>
        <taxon>Gunneridae</taxon>
        <taxon>Pentapetalae</taxon>
        <taxon>rosids</taxon>
        <taxon>Vitales</taxon>
        <taxon>Vitaceae</taxon>
        <taxon>Viteae</taxon>
        <taxon>Vitis</taxon>
    </lineage>
</organism>
<dbReference type="InterPro" id="IPR023780">
    <property type="entry name" value="Chromo_domain"/>
</dbReference>
<reference evidence="3 4" key="1">
    <citation type="journal article" date="2018" name="PLoS Genet.">
        <title>Population sequencing reveals clonal diversity and ancestral inbreeding in the grapevine cultivar Chardonnay.</title>
        <authorList>
            <person name="Roach M.J."/>
            <person name="Johnson D.L."/>
            <person name="Bohlmann J."/>
            <person name="van Vuuren H.J."/>
            <person name="Jones S.J."/>
            <person name="Pretorius I.S."/>
            <person name="Schmidt S.A."/>
            <person name="Borneman A.R."/>
        </authorList>
    </citation>
    <scope>NUCLEOTIDE SEQUENCE [LARGE SCALE GENOMIC DNA]</scope>
    <source>
        <strain evidence="4">cv. Chardonnay</strain>
        <tissue evidence="3">Leaf</tissue>
    </source>
</reference>
<dbReference type="PANTHER" id="PTHR24559">
    <property type="entry name" value="TRANSPOSON TY3-I GAG-POL POLYPROTEIN"/>
    <property type="match status" value="1"/>
</dbReference>
<protein>
    <submittedName>
        <fullName evidence="3">Transposon Ty3-I Gag-Pol polyprotein</fullName>
    </submittedName>
</protein>
<dbReference type="InterPro" id="IPR043128">
    <property type="entry name" value="Rev_trsase/Diguanyl_cyclase"/>
</dbReference>
<comment type="caution">
    <text evidence="3">The sequence shown here is derived from an EMBL/GenBank/DDBJ whole genome shotgun (WGS) entry which is preliminary data.</text>
</comment>
<dbReference type="InterPro" id="IPR000953">
    <property type="entry name" value="Chromo/chromo_shadow_dom"/>
</dbReference>
<sequence>MRQGQMLFVVYLQAAEKSIGTDTGPNMQQTLENYAYMFKEPTTLPFLRDIDHHILLKEKDGTWPFCTDYRALNVATIKDRFPIPKVDNMLDELYGVAYFTKLDLRAGYHQWVAKLLGYDYGILYRLGHENSVVDALSHYPDNPFLNPLFVSQNEANDRQKEVRCGVSSRQYGTPKATSLWPTDCLQTSSSKTCQQVLRPLSIEKKIENVAYQLQLPARAKIHLVFHVSLLKKYVRDPPQVNLELPPVTDEGVVSVEPEKILDTRWIKQGEKFIEERLVKWKRLPTEDATWEATALLHNQFPSLDLEDKYPLGGSIDRPEVLQSVMLSFLAFSSDSPGQPVQTFLELESHEKQSAISTGSISNGGCPLAAYMWPYTPISSGKFSDSLCCRLRRQVHLLYCDGASHTTVVVQQTSSSGYDGGGFGLGTLIMVVLYFILCSLV</sequence>
<name>A0A438FT03_VITVI</name>